<proteinExistence type="predicted"/>
<dbReference type="OrthoDB" id="4865428at2759"/>
<organism evidence="2 3">
    <name type="scientific">Cordyceps militaris</name>
    <name type="common">Caterpillar fungus</name>
    <name type="synonym">Clavaria militaris</name>
    <dbReference type="NCBI Taxonomy" id="73501"/>
    <lineage>
        <taxon>Eukaryota</taxon>
        <taxon>Fungi</taxon>
        <taxon>Dikarya</taxon>
        <taxon>Ascomycota</taxon>
        <taxon>Pezizomycotina</taxon>
        <taxon>Sordariomycetes</taxon>
        <taxon>Hypocreomycetidae</taxon>
        <taxon>Hypocreales</taxon>
        <taxon>Cordycipitaceae</taxon>
        <taxon>Cordyceps</taxon>
    </lineage>
</organism>
<protein>
    <submittedName>
        <fullName evidence="2">Uncharacterized protein</fullName>
    </submittedName>
</protein>
<name>A0A2H4SBT5_CORMI</name>
<evidence type="ECO:0000256" key="1">
    <source>
        <dbReference type="SAM" id="MobiDB-lite"/>
    </source>
</evidence>
<evidence type="ECO:0000313" key="3">
    <source>
        <dbReference type="Proteomes" id="UP000323067"/>
    </source>
</evidence>
<gene>
    <name evidence="2" type="ORF">A9K55_006778</name>
</gene>
<dbReference type="Proteomes" id="UP000323067">
    <property type="component" value="Chromosome vi"/>
</dbReference>
<accession>A0A2H4SBT5</accession>
<feature type="compositionally biased region" description="Polar residues" evidence="1">
    <location>
        <begin position="1"/>
        <end position="14"/>
    </location>
</feature>
<dbReference type="VEuPathDB" id="FungiDB:A9K55_006778"/>
<dbReference type="OMA" id="VYVKWDV"/>
<dbReference type="AlphaFoldDB" id="A0A2H4SBT5"/>
<dbReference type="EMBL" id="CP023323">
    <property type="protein sequence ID" value="ATY60537.1"/>
    <property type="molecule type" value="Genomic_DNA"/>
</dbReference>
<sequence length="123" mass="13327">MTTPAPETTVISEQPSDDVAPQAVEISEEVFNGPITLETVYVKWDVDNGRDRPVNVPMSTGTPLDGSPKIQGIEIKAGQNVRLNAWADTWANGNPSLGVDGPTNGKIKVDPKRRLGFYIVDPR</sequence>
<feature type="region of interest" description="Disordered" evidence="1">
    <location>
        <begin position="48"/>
        <end position="70"/>
    </location>
</feature>
<evidence type="ECO:0000313" key="2">
    <source>
        <dbReference type="EMBL" id="ATY60537.1"/>
    </source>
</evidence>
<dbReference type="VEuPathDB" id="FungiDB:CCM_02122"/>
<reference evidence="2 3" key="1">
    <citation type="journal article" date="2017" name="BMC Genomics">
        <title>Chromosome level assembly and secondary metabolite potential of the parasitic fungus Cordyceps militaris.</title>
        <authorList>
            <person name="Kramer G.J."/>
            <person name="Nodwell J.R."/>
        </authorList>
    </citation>
    <scope>NUCLEOTIDE SEQUENCE [LARGE SCALE GENOMIC DNA]</scope>
    <source>
        <strain evidence="2 3">ATCC 34164</strain>
    </source>
</reference>
<feature type="region of interest" description="Disordered" evidence="1">
    <location>
        <begin position="1"/>
        <end position="20"/>
    </location>
</feature>